<feature type="region of interest" description="Disordered" evidence="1">
    <location>
        <begin position="1"/>
        <end position="20"/>
    </location>
</feature>
<gene>
    <name evidence="3" type="ORF">SAMN05421770_103106</name>
</gene>
<feature type="domain" description="HTH cro/C1-type" evidence="2">
    <location>
        <begin position="33"/>
        <end position="63"/>
    </location>
</feature>
<dbReference type="InterPro" id="IPR010982">
    <property type="entry name" value="Lambda_DNA-bd_dom_sf"/>
</dbReference>
<dbReference type="EMBL" id="FZOU01000003">
    <property type="protein sequence ID" value="SNS92801.1"/>
    <property type="molecule type" value="Genomic_DNA"/>
</dbReference>
<accession>A0A239IGV9</accession>
<dbReference type="SUPFAM" id="SSF47413">
    <property type="entry name" value="lambda repressor-like DNA-binding domains"/>
    <property type="match status" value="1"/>
</dbReference>
<dbReference type="CDD" id="cd00093">
    <property type="entry name" value="HTH_XRE"/>
    <property type="match status" value="1"/>
</dbReference>
<dbReference type="Gene3D" id="1.10.260.40">
    <property type="entry name" value="lambda repressor-like DNA-binding domains"/>
    <property type="match status" value="1"/>
</dbReference>
<evidence type="ECO:0000313" key="3">
    <source>
        <dbReference type="EMBL" id="SNS92801.1"/>
    </source>
</evidence>
<dbReference type="PROSITE" id="PS50943">
    <property type="entry name" value="HTH_CROC1"/>
    <property type="match status" value="1"/>
</dbReference>
<sequence>MARNFNELRTKMSPERRERNAQRVKEALEAMPLEELREARELTQTQLAQVLNISQGAVSKVERRADMYISTLRSYVRAMGGDVQIRAVFPEGEVLINQFEDLARPKEDTAKAS</sequence>
<evidence type="ECO:0000256" key="1">
    <source>
        <dbReference type="SAM" id="MobiDB-lite"/>
    </source>
</evidence>
<dbReference type="Pfam" id="PF13744">
    <property type="entry name" value="HTH_37"/>
    <property type="match status" value="1"/>
</dbReference>
<dbReference type="InterPro" id="IPR001387">
    <property type="entry name" value="Cro/C1-type_HTH"/>
</dbReference>
<name>A0A239IGV9_9BACT</name>
<dbReference type="OrthoDB" id="129597at2"/>
<dbReference type="AlphaFoldDB" id="A0A239IGV9"/>
<evidence type="ECO:0000259" key="2">
    <source>
        <dbReference type="PROSITE" id="PS50943"/>
    </source>
</evidence>
<protein>
    <submittedName>
        <fullName evidence="3">Helix-turn-helix domain-containing protein</fullName>
    </submittedName>
</protein>
<reference evidence="3 4" key="1">
    <citation type="submission" date="2017-06" db="EMBL/GenBank/DDBJ databases">
        <authorList>
            <person name="Kim H.J."/>
            <person name="Triplett B.A."/>
        </authorList>
    </citation>
    <scope>NUCLEOTIDE SEQUENCE [LARGE SCALE GENOMIC DNA]</scope>
    <source>
        <strain evidence="3 4">DSM 18704</strain>
    </source>
</reference>
<organism evidence="3 4">
    <name type="scientific">Granulicella rosea</name>
    <dbReference type="NCBI Taxonomy" id="474952"/>
    <lineage>
        <taxon>Bacteria</taxon>
        <taxon>Pseudomonadati</taxon>
        <taxon>Acidobacteriota</taxon>
        <taxon>Terriglobia</taxon>
        <taxon>Terriglobales</taxon>
        <taxon>Acidobacteriaceae</taxon>
        <taxon>Granulicella</taxon>
    </lineage>
</organism>
<evidence type="ECO:0000313" key="4">
    <source>
        <dbReference type="Proteomes" id="UP000198356"/>
    </source>
</evidence>
<dbReference type="SMART" id="SM00530">
    <property type="entry name" value="HTH_XRE"/>
    <property type="match status" value="1"/>
</dbReference>
<keyword evidence="4" id="KW-1185">Reference proteome</keyword>
<dbReference type="Proteomes" id="UP000198356">
    <property type="component" value="Unassembled WGS sequence"/>
</dbReference>
<dbReference type="GO" id="GO:0003677">
    <property type="term" value="F:DNA binding"/>
    <property type="evidence" value="ECO:0007669"/>
    <property type="project" value="InterPro"/>
</dbReference>
<proteinExistence type="predicted"/>
<dbReference type="InterPro" id="IPR039554">
    <property type="entry name" value="HigA2-like_HTH"/>
</dbReference>